<dbReference type="GO" id="GO:0004130">
    <property type="term" value="F:cytochrome-c peroxidase activity"/>
    <property type="evidence" value="ECO:0007669"/>
    <property type="project" value="TreeGrafter"/>
</dbReference>
<comment type="caution">
    <text evidence="12">The sequence shown here is derived from an EMBL/GenBank/DDBJ whole genome shotgun (WGS) entry which is preliminary data.</text>
</comment>
<evidence type="ECO:0000256" key="6">
    <source>
        <dbReference type="ARBA" id="ARBA00023002"/>
    </source>
</evidence>
<keyword evidence="3 9" id="KW-0479">Metal-binding</keyword>
<dbReference type="InterPro" id="IPR036909">
    <property type="entry name" value="Cyt_c-like_dom_sf"/>
</dbReference>
<evidence type="ECO:0000256" key="4">
    <source>
        <dbReference type="ARBA" id="ARBA00022729"/>
    </source>
</evidence>
<protein>
    <submittedName>
        <fullName evidence="12">Cytochrome-c peroxidase</fullName>
    </submittedName>
</protein>
<evidence type="ECO:0000313" key="12">
    <source>
        <dbReference type="EMBL" id="PCI29069.1"/>
    </source>
</evidence>
<gene>
    <name evidence="12" type="ORF">COB67_04830</name>
</gene>
<feature type="signal peptide" evidence="10">
    <location>
        <begin position="1"/>
        <end position="27"/>
    </location>
</feature>
<dbReference type="EMBL" id="NVSR01000020">
    <property type="protein sequence ID" value="PCI29069.1"/>
    <property type="molecule type" value="Genomic_DNA"/>
</dbReference>
<dbReference type="GO" id="GO:0042597">
    <property type="term" value="C:periplasmic space"/>
    <property type="evidence" value="ECO:0007669"/>
    <property type="project" value="UniProtKB-SubCell"/>
</dbReference>
<dbReference type="PIRSF" id="PIRSF000294">
    <property type="entry name" value="Cytochrome-c_peroxidase"/>
    <property type="match status" value="1"/>
</dbReference>
<comment type="cofactor">
    <cofactor evidence="8">
        <name>heme</name>
        <dbReference type="ChEBI" id="CHEBI:30413"/>
    </cofactor>
    <text evidence="8">Binds 2 heme groups.</text>
</comment>
<evidence type="ECO:0000256" key="3">
    <source>
        <dbReference type="ARBA" id="ARBA00022723"/>
    </source>
</evidence>
<dbReference type="PANTHER" id="PTHR30600:SF10">
    <property type="entry name" value="BLL6722 PROTEIN"/>
    <property type="match status" value="1"/>
</dbReference>
<feature type="domain" description="Cytochrome c" evidence="11">
    <location>
        <begin position="206"/>
        <end position="359"/>
    </location>
</feature>
<sequence length="383" mass="42204">MKTIFKSMTLAVTAATMLAIVPSAAMAVGDADFDAPLAALPAPPVPADNPQTPEKIELGKKLFFDGRLGGDQSTPCVACHEGSQGWAYNAPISRGYPGTVHWRFSQTIVNSAYYSKLFWAGSSKSLESQAKSAAGGAVAGNGEFDVMTARLALVPEYREAFKEIFGDNVPKLANAWRAIAAWERTMVQRDTPFDKYMNGDESALTVQQQLGMELFQGKANCIECHNGALFTDEKYYNNGVPTNERWSEDGLAQITFRYELYAKGSTEKLYRHTKRDPGFYFRTKQKRDKGKFRTPSLRYTAYTFPYMHNGTIATLEDVIDFYNKGGGDDAWGTKTKILKPLGLTGTEKADLLAFLKSLSGEQITVETPELPDSVSLSEIPVVK</sequence>
<organism evidence="12 13">
    <name type="scientific">SAR324 cluster bacterium</name>
    <dbReference type="NCBI Taxonomy" id="2024889"/>
    <lineage>
        <taxon>Bacteria</taxon>
        <taxon>Deltaproteobacteria</taxon>
        <taxon>SAR324 cluster</taxon>
    </lineage>
</organism>
<dbReference type="InterPro" id="IPR051395">
    <property type="entry name" value="Cytochrome_c_Peroxidase/MauG"/>
</dbReference>
<reference evidence="13" key="1">
    <citation type="submission" date="2017-08" db="EMBL/GenBank/DDBJ databases">
        <title>A dynamic microbial community with high functional redundancy inhabits the cold, oxic subseafloor aquifer.</title>
        <authorList>
            <person name="Tully B.J."/>
            <person name="Wheat C.G."/>
            <person name="Glazer B.T."/>
            <person name="Huber J.A."/>
        </authorList>
    </citation>
    <scope>NUCLEOTIDE SEQUENCE [LARGE SCALE GENOMIC DNA]</scope>
</reference>
<dbReference type="Proteomes" id="UP000218113">
    <property type="component" value="Unassembled WGS sequence"/>
</dbReference>
<evidence type="ECO:0000256" key="7">
    <source>
        <dbReference type="ARBA" id="ARBA00023004"/>
    </source>
</evidence>
<keyword evidence="7 9" id="KW-0408">Iron</keyword>
<dbReference type="Gene3D" id="1.10.760.10">
    <property type="entry name" value="Cytochrome c-like domain"/>
    <property type="match status" value="2"/>
</dbReference>
<feature type="binding site" description="axial binding residue" evidence="9">
    <location>
        <position position="80"/>
    </location>
    <ligand>
        <name>heme c</name>
        <dbReference type="ChEBI" id="CHEBI:61717"/>
        <label>1</label>
    </ligand>
    <ligandPart>
        <name>Fe</name>
        <dbReference type="ChEBI" id="CHEBI:18248"/>
    </ligandPart>
</feature>
<comment type="subcellular location">
    <subcellularLocation>
        <location evidence="1">Periplasm</location>
    </subcellularLocation>
</comment>
<dbReference type="PROSITE" id="PS51007">
    <property type="entry name" value="CYTC"/>
    <property type="match status" value="1"/>
</dbReference>
<keyword evidence="12" id="KW-0575">Peroxidase</keyword>
<evidence type="ECO:0000256" key="10">
    <source>
        <dbReference type="SAM" id="SignalP"/>
    </source>
</evidence>
<feature type="binding site" description="covalent" evidence="8">
    <location>
        <position position="224"/>
    </location>
    <ligand>
        <name>heme c</name>
        <dbReference type="ChEBI" id="CHEBI:61717"/>
        <label>2</label>
    </ligand>
</feature>
<keyword evidence="5" id="KW-0574">Periplasm</keyword>
<comment type="PTM">
    <text evidence="8">Binds 2 heme groups per subunit.</text>
</comment>
<feature type="binding site" description="covalent" evidence="8">
    <location>
        <position position="76"/>
    </location>
    <ligand>
        <name>heme c</name>
        <dbReference type="ChEBI" id="CHEBI:61717"/>
        <label>1</label>
    </ligand>
</feature>
<keyword evidence="6" id="KW-0560">Oxidoreductase</keyword>
<dbReference type="Pfam" id="PF03150">
    <property type="entry name" value="CCP_MauG"/>
    <property type="match status" value="1"/>
</dbReference>
<dbReference type="GO" id="GO:0009055">
    <property type="term" value="F:electron transfer activity"/>
    <property type="evidence" value="ECO:0007669"/>
    <property type="project" value="InterPro"/>
</dbReference>
<dbReference type="InterPro" id="IPR026259">
    <property type="entry name" value="MauG/Cytc_peroxidase"/>
</dbReference>
<accession>A0A2A4T708</accession>
<evidence type="ECO:0000313" key="13">
    <source>
        <dbReference type="Proteomes" id="UP000218113"/>
    </source>
</evidence>
<evidence type="ECO:0000259" key="11">
    <source>
        <dbReference type="PROSITE" id="PS51007"/>
    </source>
</evidence>
<keyword evidence="4 10" id="KW-0732">Signal</keyword>
<feature type="binding site" description="covalent" evidence="8">
    <location>
        <position position="79"/>
    </location>
    <ligand>
        <name>heme c</name>
        <dbReference type="ChEBI" id="CHEBI:61717"/>
        <label>1</label>
    </ligand>
</feature>
<dbReference type="GO" id="GO:0020037">
    <property type="term" value="F:heme binding"/>
    <property type="evidence" value="ECO:0007669"/>
    <property type="project" value="InterPro"/>
</dbReference>
<evidence type="ECO:0000256" key="8">
    <source>
        <dbReference type="PIRSR" id="PIRSR000294-1"/>
    </source>
</evidence>
<dbReference type="InterPro" id="IPR004852">
    <property type="entry name" value="Di-haem_cyt_c_peroxidsae"/>
</dbReference>
<feature type="chain" id="PRO_5012065410" evidence="10">
    <location>
        <begin position="28"/>
        <end position="383"/>
    </location>
</feature>
<dbReference type="InterPro" id="IPR009056">
    <property type="entry name" value="Cyt_c-like_dom"/>
</dbReference>
<evidence type="ECO:0000256" key="9">
    <source>
        <dbReference type="PIRSR" id="PIRSR000294-2"/>
    </source>
</evidence>
<keyword evidence="2 8" id="KW-0349">Heme</keyword>
<dbReference type="AlphaFoldDB" id="A0A2A4T708"/>
<proteinExistence type="predicted"/>
<name>A0A2A4T708_9DELT</name>
<feature type="binding site" description="axial binding residue" evidence="9">
    <location>
        <position position="225"/>
    </location>
    <ligand>
        <name>heme c</name>
        <dbReference type="ChEBI" id="CHEBI:61717"/>
        <label>2</label>
    </ligand>
    <ligandPart>
        <name>Fe</name>
        <dbReference type="ChEBI" id="CHEBI:18248"/>
    </ligandPart>
</feature>
<dbReference type="GO" id="GO:0046872">
    <property type="term" value="F:metal ion binding"/>
    <property type="evidence" value="ECO:0007669"/>
    <property type="project" value="UniProtKB-KW"/>
</dbReference>
<dbReference type="PANTHER" id="PTHR30600">
    <property type="entry name" value="CYTOCHROME C PEROXIDASE-RELATED"/>
    <property type="match status" value="1"/>
</dbReference>
<evidence type="ECO:0000256" key="5">
    <source>
        <dbReference type="ARBA" id="ARBA00022764"/>
    </source>
</evidence>
<evidence type="ECO:0000256" key="2">
    <source>
        <dbReference type="ARBA" id="ARBA00022617"/>
    </source>
</evidence>
<feature type="binding site" description="covalent" evidence="8">
    <location>
        <position position="221"/>
    </location>
    <ligand>
        <name>heme c</name>
        <dbReference type="ChEBI" id="CHEBI:61717"/>
        <label>2</label>
    </ligand>
</feature>
<evidence type="ECO:0000256" key="1">
    <source>
        <dbReference type="ARBA" id="ARBA00004418"/>
    </source>
</evidence>
<dbReference type="SUPFAM" id="SSF46626">
    <property type="entry name" value="Cytochrome c"/>
    <property type="match status" value="2"/>
</dbReference>